<feature type="region of interest" description="Disordered" evidence="1">
    <location>
        <begin position="30"/>
        <end position="52"/>
    </location>
</feature>
<proteinExistence type="predicted"/>
<comment type="caution">
    <text evidence="3">The sequence shown here is derived from an EMBL/GenBank/DDBJ whole genome shotgun (WGS) entry which is preliminary data.</text>
</comment>
<keyword evidence="2" id="KW-0732">Signal</keyword>
<evidence type="ECO:0000313" key="4">
    <source>
        <dbReference type="Proteomes" id="UP001589693"/>
    </source>
</evidence>
<feature type="signal peptide" evidence="2">
    <location>
        <begin position="1"/>
        <end position="20"/>
    </location>
</feature>
<evidence type="ECO:0000256" key="1">
    <source>
        <dbReference type="SAM" id="MobiDB-lite"/>
    </source>
</evidence>
<feature type="region of interest" description="Disordered" evidence="1">
    <location>
        <begin position="161"/>
        <end position="180"/>
    </location>
</feature>
<evidence type="ECO:0008006" key="5">
    <source>
        <dbReference type="Google" id="ProtNLM"/>
    </source>
</evidence>
<protein>
    <recommendedName>
        <fullName evidence="5">Lipoprotein</fullName>
    </recommendedName>
</protein>
<feature type="region of interest" description="Disordered" evidence="1">
    <location>
        <begin position="132"/>
        <end position="154"/>
    </location>
</feature>
<keyword evidence="4" id="KW-1185">Reference proteome</keyword>
<reference evidence="3 4" key="1">
    <citation type="submission" date="2024-09" db="EMBL/GenBank/DDBJ databases">
        <authorList>
            <person name="Sun Q."/>
            <person name="Mori K."/>
        </authorList>
    </citation>
    <scope>NUCLEOTIDE SEQUENCE [LARGE SCALE GENOMIC DNA]</scope>
    <source>
        <strain evidence="3 4">TBRC 7907</strain>
    </source>
</reference>
<sequence>MRTLRLAGVSAVLMSALLLAGCGGQPDNKVASLGGDKKNTAAENDPDVPKDPKERMLKFAKCMRDNGVDMPDPTFGEGGASITLGRGDADMGKLDKANKACEKYSGAKDFNPDDPKFKEEQLKWAKCMREQGIDMPDPGAGGAAQAIPMDQDQKKMEEAFKKCSPDGKGGAIAIRPEAGK</sequence>
<name>A0ABV5ZVP9_9PSEU</name>
<dbReference type="Proteomes" id="UP001589693">
    <property type="component" value="Unassembled WGS sequence"/>
</dbReference>
<gene>
    <name evidence="3" type="ORF">ACFFQA_13510</name>
</gene>
<evidence type="ECO:0000256" key="2">
    <source>
        <dbReference type="SAM" id="SignalP"/>
    </source>
</evidence>
<evidence type="ECO:0000313" key="3">
    <source>
        <dbReference type="EMBL" id="MFB9904953.1"/>
    </source>
</evidence>
<dbReference type="RefSeq" id="WP_377852153.1">
    <property type="nucleotide sequence ID" value="NZ_JBHLZU010000010.1"/>
</dbReference>
<dbReference type="PROSITE" id="PS51257">
    <property type="entry name" value="PROKAR_LIPOPROTEIN"/>
    <property type="match status" value="1"/>
</dbReference>
<feature type="region of interest" description="Disordered" evidence="1">
    <location>
        <begin position="68"/>
        <end position="87"/>
    </location>
</feature>
<feature type="chain" id="PRO_5047144889" description="Lipoprotein" evidence="2">
    <location>
        <begin position="21"/>
        <end position="180"/>
    </location>
</feature>
<dbReference type="EMBL" id="JBHLZU010000010">
    <property type="protein sequence ID" value="MFB9904953.1"/>
    <property type="molecule type" value="Genomic_DNA"/>
</dbReference>
<organism evidence="3 4">
    <name type="scientific">Allokutzneria oryzae</name>
    <dbReference type="NCBI Taxonomy" id="1378989"/>
    <lineage>
        <taxon>Bacteria</taxon>
        <taxon>Bacillati</taxon>
        <taxon>Actinomycetota</taxon>
        <taxon>Actinomycetes</taxon>
        <taxon>Pseudonocardiales</taxon>
        <taxon>Pseudonocardiaceae</taxon>
        <taxon>Allokutzneria</taxon>
    </lineage>
</organism>
<accession>A0ABV5ZVP9</accession>